<dbReference type="PANTHER" id="PTHR43428">
    <property type="entry name" value="ARSENATE REDUCTASE"/>
    <property type="match status" value="1"/>
</dbReference>
<accession>A0A2T5G7R2</accession>
<sequence>MVEITSKPFVYFLCTGNSARSQMAEGWLRHLAGDRVVVASAGFEPSFVHPLAIRVMAEVGIDISGHTSKAIDRDLLHRAFYAVTLCGDAEERCPYTPPHVRREFWPLPDPARVHGTEEERLRAFRFVRDELGKKMPEFLSRVLDAWERRYEGPSLPAPVSEIFLSPDHLSGGRSARRE</sequence>
<dbReference type="PANTHER" id="PTHR43428:SF1">
    <property type="entry name" value="ARSENATE REDUCTASE"/>
    <property type="match status" value="1"/>
</dbReference>
<name>A0A2T5G7R2_9BACL</name>
<evidence type="ECO:0000313" key="4">
    <source>
        <dbReference type="Proteomes" id="UP000244016"/>
    </source>
</evidence>
<reference evidence="3 4" key="1">
    <citation type="submission" date="2017-08" db="EMBL/GenBank/DDBJ databases">
        <title>Burning lignite coal seam in the remote Altai Mountains harbors a hydrogen-driven thermophilic microbial community.</title>
        <authorList>
            <person name="Kadnikov V.V."/>
            <person name="Mardanov A.V."/>
            <person name="Ivasenko D."/>
            <person name="Beletsky A.V."/>
            <person name="Karnachuk O.V."/>
            <person name="Ravin N.V."/>
        </authorList>
    </citation>
    <scope>NUCLEOTIDE SEQUENCE [LARGE SCALE GENOMIC DNA]</scope>
    <source>
        <strain evidence="3">AL31</strain>
    </source>
</reference>
<evidence type="ECO:0000259" key="2">
    <source>
        <dbReference type="SMART" id="SM00226"/>
    </source>
</evidence>
<comment type="caution">
    <text evidence="3">The sequence shown here is derived from an EMBL/GenBank/DDBJ whole genome shotgun (WGS) entry which is preliminary data.</text>
</comment>
<organism evidence="3 4">
    <name type="scientific">Brockia lithotrophica</name>
    <dbReference type="NCBI Taxonomy" id="933949"/>
    <lineage>
        <taxon>Bacteria</taxon>
        <taxon>Bacillati</taxon>
        <taxon>Bacillota</taxon>
        <taxon>Bacilli</taxon>
        <taxon>Bacillales</taxon>
        <taxon>Bacillales Family X. Incertae Sedis</taxon>
        <taxon>Brockia</taxon>
    </lineage>
</organism>
<protein>
    <submittedName>
        <fullName evidence="3">Arsenate reductase</fullName>
    </submittedName>
</protein>
<dbReference type="CDD" id="cd16345">
    <property type="entry name" value="LMWP_ArsC"/>
    <property type="match status" value="1"/>
</dbReference>
<dbReference type="Pfam" id="PF01451">
    <property type="entry name" value="LMWPc"/>
    <property type="match status" value="1"/>
</dbReference>
<dbReference type="SMART" id="SM00226">
    <property type="entry name" value="LMWPc"/>
    <property type="match status" value="1"/>
</dbReference>
<evidence type="ECO:0000313" key="3">
    <source>
        <dbReference type="EMBL" id="PTQ52217.1"/>
    </source>
</evidence>
<dbReference type="SUPFAM" id="SSF52788">
    <property type="entry name" value="Phosphotyrosine protein phosphatases I"/>
    <property type="match status" value="1"/>
</dbReference>
<dbReference type="InterPro" id="IPR023485">
    <property type="entry name" value="Ptyr_pPase"/>
</dbReference>
<gene>
    <name evidence="3" type="ORF">BLITH_1184</name>
</gene>
<dbReference type="EMBL" id="PEBW01000003">
    <property type="protein sequence ID" value="PTQ52217.1"/>
    <property type="molecule type" value="Genomic_DNA"/>
</dbReference>
<dbReference type="Proteomes" id="UP000244016">
    <property type="component" value="Unassembled WGS sequence"/>
</dbReference>
<dbReference type="InterPro" id="IPR036196">
    <property type="entry name" value="Ptyr_pPase_sf"/>
</dbReference>
<dbReference type="GO" id="GO:0046685">
    <property type="term" value="P:response to arsenic-containing substance"/>
    <property type="evidence" value="ECO:0007669"/>
    <property type="project" value="UniProtKB-KW"/>
</dbReference>
<evidence type="ECO:0000256" key="1">
    <source>
        <dbReference type="ARBA" id="ARBA00022849"/>
    </source>
</evidence>
<feature type="domain" description="Phosphotyrosine protein phosphatase I" evidence="2">
    <location>
        <begin position="8"/>
        <end position="141"/>
    </location>
</feature>
<dbReference type="AlphaFoldDB" id="A0A2T5G7R2"/>
<dbReference type="Gene3D" id="3.40.50.2300">
    <property type="match status" value="1"/>
</dbReference>
<proteinExistence type="predicted"/>
<keyword evidence="1" id="KW-0059">Arsenical resistance</keyword>